<dbReference type="Gene3D" id="1.10.3720.10">
    <property type="entry name" value="MetI-like"/>
    <property type="match status" value="1"/>
</dbReference>
<evidence type="ECO:0000256" key="7">
    <source>
        <dbReference type="RuleBase" id="RU363032"/>
    </source>
</evidence>
<evidence type="ECO:0000256" key="6">
    <source>
        <dbReference type="ARBA" id="ARBA00023136"/>
    </source>
</evidence>
<evidence type="ECO:0000256" key="2">
    <source>
        <dbReference type="ARBA" id="ARBA00022448"/>
    </source>
</evidence>
<name>A0A3D2X4N4_9FIRM</name>
<sequence>MHMRGKNMKYKTSKGSKVSSFLNFFLLVMLCFLTLYPFWYVLMYSLSDGVASTAKVVTFYPLKPTLENFCAVFANNGIVKAFFVSVGRTVVGTVLHLTVTSLAAYSLSKSTLIGKKQILIYFLIPMYFSGGLLPYYVLITKLHLINNYLVYILPMLFSGFHMLIMKSFFEEIPSGLEESARIDGASDFKIFCKIVIPNSKPIIATIGLFIGVSQWNEWFDAFLFINKGTMYPLQTILQKLILESQTNSILDIMKKMQQNTSVTSEALKMATVIVATVPIVIVYPFLQKYFVKGMLLGAVKE</sequence>
<dbReference type="InterPro" id="IPR035906">
    <property type="entry name" value="MetI-like_sf"/>
</dbReference>
<evidence type="ECO:0000259" key="8">
    <source>
        <dbReference type="PROSITE" id="PS50928"/>
    </source>
</evidence>
<evidence type="ECO:0000256" key="4">
    <source>
        <dbReference type="ARBA" id="ARBA00022692"/>
    </source>
</evidence>
<keyword evidence="6 7" id="KW-0472">Membrane</keyword>
<protein>
    <submittedName>
        <fullName evidence="9">ABC transporter permease</fullName>
    </submittedName>
</protein>
<comment type="caution">
    <text evidence="9">The sequence shown here is derived from an EMBL/GenBank/DDBJ whole genome shotgun (WGS) entry which is preliminary data.</text>
</comment>
<accession>A0A3D2X4N4</accession>
<dbReference type="SUPFAM" id="SSF161098">
    <property type="entry name" value="MetI-like"/>
    <property type="match status" value="1"/>
</dbReference>
<evidence type="ECO:0000313" key="10">
    <source>
        <dbReference type="Proteomes" id="UP000262969"/>
    </source>
</evidence>
<dbReference type="GO" id="GO:0055085">
    <property type="term" value="P:transmembrane transport"/>
    <property type="evidence" value="ECO:0007669"/>
    <property type="project" value="InterPro"/>
</dbReference>
<evidence type="ECO:0000256" key="1">
    <source>
        <dbReference type="ARBA" id="ARBA00004651"/>
    </source>
</evidence>
<keyword evidence="5 7" id="KW-1133">Transmembrane helix</keyword>
<dbReference type="InterPro" id="IPR000515">
    <property type="entry name" value="MetI-like"/>
</dbReference>
<dbReference type="CDD" id="cd06261">
    <property type="entry name" value="TM_PBP2"/>
    <property type="match status" value="1"/>
</dbReference>
<feature type="transmembrane region" description="Helical" evidence="7">
    <location>
        <begin position="145"/>
        <end position="164"/>
    </location>
</feature>
<keyword evidence="3" id="KW-1003">Cell membrane</keyword>
<comment type="similarity">
    <text evidence="7">Belongs to the binding-protein-dependent transport system permease family.</text>
</comment>
<organism evidence="9 10">
    <name type="scientific">Lachnoclostridium phytofermentans</name>
    <dbReference type="NCBI Taxonomy" id="66219"/>
    <lineage>
        <taxon>Bacteria</taxon>
        <taxon>Bacillati</taxon>
        <taxon>Bacillota</taxon>
        <taxon>Clostridia</taxon>
        <taxon>Lachnospirales</taxon>
        <taxon>Lachnospiraceae</taxon>
    </lineage>
</organism>
<gene>
    <name evidence="9" type="ORF">DHW61_02560</name>
</gene>
<dbReference type="Proteomes" id="UP000262969">
    <property type="component" value="Unassembled WGS sequence"/>
</dbReference>
<feature type="transmembrane region" description="Helical" evidence="7">
    <location>
        <begin position="119"/>
        <end position="139"/>
    </location>
</feature>
<dbReference type="GO" id="GO:0005886">
    <property type="term" value="C:plasma membrane"/>
    <property type="evidence" value="ECO:0007669"/>
    <property type="project" value="UniProtKB-SubCell"/>
</dbReference>
<comment type="subcellular location">
    <subcellularLocation>
        <location evidence="1 7">Cell membrane</location>
        <topology evidence="1 7">Multi-pass membrane protein</topology>
    </subcellularLocation>
</comment>
<feature type="domain" description="ABC transmembrane type-1" evidence="8">
    <location>
        <begin position="82"/>
        <end position="286"/>
    </location>
</feature>
<dbReference type="Pfam" id="PF00528">
    <property type="entry name" value="BPD_transp_1"/>
    <property type="match status" value="1"/>
</dbReference>
<evidence type="ECO:0000256" key="3">
    <source>
        <dbReference type="ARBA" id="ARBA00022475"/>
    </source>
</evidence>
<feature type="transmembrane region" description="Helical" evidence="7">
    <location>
        <begin position="82"/>
        <end position="107"/>
    </location>
</feature>
<evidence type="ECO:0000256" key="5">
    <source>
        <dbReference type="ARBA" id="ARBA00022989"/>
    </source>
</evidence>
<reference evidence="9 10" key="1">
    <citation type="journal article" date="2018" name="Nat. Biotechnol.">
        <title>A standardized bacterial taxonomy based on genome phylogeny substantially revises the tree of life.</title>
        <authorList>
            <person name="Parks D.H."/>
            <person name="Chuvochina M."/>
            <person name="Waite D.W."/>
            <person name="Rinke C."/>
            <person name="Skarshewski A."/>
            <person name="Chaumeil P.A."/>
            <person name="Hugenholtz P."/>
        </authorList>
    </citation>
    <scope>NUCLEOTIDE SEQUENCE [LARGE SCALE GENOMIC DNA]</scope>
    <source>
        <strain evidence="9">UBA11728</strain>
    </source>
</reference>
<keyword evidence="4 7" id="KW-0812">Transmembrane</keyword>
<proteinExistence type="inferred from homology"/>
<feature type="transmembrane region" description="Helical" evidence="7">
    <location>
        <begin position="21"/>
        <end position="42"/>
    </location>
</feature>
<dbReference type="PANTHER" id="PTHR43744">
    <property type="entry name" value="ABC TRANSPORTER PERMEASE PROTEIN MG189-RELATED-RELATED"/>
    <property type="match status" value="1"/>
</dbReference>
<dbReference type="PROSITE" id="PS50928">
    <property type="entry name" value="ABC_TM1"/>
    <property type="match status" value="1"/>
</dbReference>
<keyword evidence="2 7" id="KW-0813">Transport</keyword>
<dbReference type="AlphaFoldDB" id="A0A3D2X4N4"/>
<feature type="transmembrane region" description="Helical" evidence="7">
    <location>
        <begin position="266"/>
        <end position="286"/>
    </location>
</feature>
<dbReference type="PANTHER" id="PTHR43744:SF9">
    <property type="entry name" value="POLYGALACTURONAN_RHAMNOGALACTURONAN TRANSPORT SYSTEM PERMEASE PROTEIN YTCP"/>
    <property type="match status" value="1"/>
</dbReference>
<dbReference type="EMBL" id="DPVV01000092">
    <property type="protein sequence ID" value="HCL01288.1"/>
    <property type="molecule type" value="Genomic_DNA"/>
</dbReference>
<evidence type="ECO:0000313" key="9">
    <source>
        <dbReference type="EMBL" id="HCL01288.1"/>
    </source>
</evidence>